<evidence type="ECO:0000313" key="3">
    <source>
        <dbReference type="Proteomes" id="UP000199417"/>
    </source>
</evidence>
<dbReference type="EMBL" id="FNAB01000003">
    <property type="protein sequence ID" value="SDD25217.1"/>
    <property type="molecule type" value="Genomic_DNA"/>
</dbReference>
<keyword evidence="1" id="KW-1133">Transmembrane helix</keyword>
<keyword evidence="3" id="KW-1185">Reference proteome</keyword>
<sequence>MDPHTSIDDSPLAAAYLQDLRDSLRDTQAEEAERIVSSVRERIATRYAVQAAAGAGDMTAILRELGPVEKIAANEDVSSGPGPYAGFRSTAGEWWTRPGAGLLAAALLCVVLSPLILGGIGAVAVLVAVVRNRRRHPGTVERGFVVGTTLLAIVSIGIAALAVIPMLM</sequence>
<keyword evidence="1" id="KW-0472">Membrane</keyword>
<reference evidence="2 3" key="1">
    <citation type="submission" date="2016-10" db="EMBL/GenBank/DDBJ databases">
        <authorList>
            <person name="de Groot N.N."/>
        </authorList>
    </citation>
    <scope>NUCLEOTIDE SEQUENCE [LARGE SCALE GENOMIC DNA]</scope>
    <source>
        <strain evidence="2 3">JCM 11308</strain>
    </source>
</reference>
<evidence type="ECO:0000313" key="2">
    <source>
        <dbReference type="EMBL" id="SDD25217.1"/>
    </source>
</evidence>
<accession>A0A1G6T9Q9</accession>
<evidence type="ECO:0000256" key="1">
    <source>
        <dbReference type="SAM" id="Phobius"/>
    </source>
</evidence>
<gene>
    <name evidence="2" type="ORF">SAMN05444580_103432</name>
</gene>
<name>A0A1G6T9Q9_9NOCA</name>
<dbReference type="Pfam" id="PF22564">
    <property type="entry name" value="HAAS"/>
    <property type="match status" value="1"/>
</dbReference>
<dbReference type="STRING" id="168276.SAMN05444580_103432"/>
<dbReference type="AlphaFoldDB" id="A0A1G6T9Q9"/>
<keyword evidence="1" id="KW-0812">Transmembrane</keyword>
<dbReference type="RefSeq" id="WP_072846561.1">
    <property type="nucleotide sequence ID" value="NZ_FNAB01000003.1"/>
</dbReference>
<feature type="transmembrane region" description="Helical" evidence="1">
    <location>
        <begin position="142"/>
        <end position="167"/>
    </location>
</feature>
<protein>
    <submittedName>
        <fullName evidence="2">Uncharacterized protein</fullName>
    </submittedName>
</protein>
<dbReference type="Proteomes" id="UP000199417">
    <property type="component" value="Unassembled WGS sequence"/>
</dbReference>
<proteinExistence type="predicted"/>
<feature type="transmembrane region" description="Helical" evidence="1">
    <location>
        <begin position="102"/>
        <end position="130"/>
    </location>
</feature>
<organism evidence="2 3">
    <name type="scientific">Rhodococcus tukisamuensis</name>
    <dbReference type="NCBI Taxonomy" id="168276"/>
    <lineage>
        <taxon>Bacteria</taxon>
        <taxon>Bacillati</taxon>
        <taxon>Actinomycetota</taxon>
        <taxon>Actinomycetes</taxon>
        <taxon>Mycobacteriales</taxon>
        <taxon>Nocardiaceae</taxon>
        <taxon>Rhodococcus</taxon>
    </lineage>
</organism>